<evidence type="ECO:0000256" key="5">
    <source>
        <dbReference type="ARBA" id="ARBA00023242"/>
    </source>
</evidence>
<evidence type="ECO:0000256" key="6">
    <source>
        <dbReference type="SAM" id="MobiDB-lite"/>
    </source>
</evidence>
<feature type="region of interest" description="Disordered" evidence="6">
    <location>
        <begin position="229"/>
        <end position="263"/>
    </location>
</feature>
<dbReference type="PROSITE" id="PS50811">
    <property type="entry name" value="WRKY"/>
    <property type="match status" value="1"/>
</dbReference>
<dbReference type="GeneID" id="111436900"/>
<dbReference type="RefSeq" id="XP_022930460.1">
    <property type="nucleotide sequence ID" value="XM_023074692.1"/>
</dbReference>
<feature type="compositionally biased region" description="Basic residues" evidence="6">
    <location>
        <begin position="77"/>
        <end position="90"/>
    </location>
</feature>
<dbReference type="GO" id="GO:0003700">
    <property type="term" value="F:DNA-binding transcription factor activity"/>
    <property type="evidence" value="ECO:0007669"/>
    <property type="project" value="InterPro"/>
</dbReference>
<dbReference type="AlphaFoldDB" id="A0A6J1EWY4"/>
<keyword evidence="8" id="KW-1185">Reference proteome</keyword>
<dbReference type="InterPro" id="IPR044810">
    <property type="entry name" value="WRKY_plant"/>
</dbReference>
<dbReference type="Gene3D" id="2.20.25.80">
    <property type="entry name" value="WRKY domain"/>
    <property type="match status" value="1"/>
</dbReference>
<dbReference type="Pfam" id="PF03106">
    <property type="entry name" value="WRKY"/>
    <property type="match status" value="1"/>
</dbReference>
<sequence length="263" mass="29227">MKDEIPSCMLEFPMDSSSFKPSTLFDLFDLFSAATTPPPRPPSSSSSDRLLNIPSTPNSSSLSSSSDAGDLDPFNQHKLKPKNKNKKRATQPRFAFMTKTEMDHLDDGYRWRKYGQKAVKNSPYPRSYYRCTTAGCGVKKRVERSSHDPSVVVTTYEGQHNHQSPILPRGSLSPSISTSAALHPPPLLFQHQQYTYTYTPPPPPPMELVTCGGFEPMFHCFGEERRRIGGSSPSSASFKDHGLLQDMIVPSSSSSSLHIPKEE</sequence>
<keyword evidence="5" id="KW-0539">Nucleus</keyword>
<dbReference type="SMART" id="SM00774">
    <property type="entry name" value="WRKY"/>
    <property type="match status" value="1"/>
</dbReference>
<organism evidence="8 9">
    <name type="scientific">Cucurbita moschata</name>
    <name type="common">Winter crookneck squash</name>
    <name type="synonym">Cucurbita pepo var. moschata</name>
    <dbReference type="NCBI Taxonomy" id="3662"/>
    <lineage>
        <taxon>Eukaryota</taxon>
        <taxon>Viridiplantae</taxon>
        <taxon>Streptophyta</taxon>
        <taxon>Embryophyta</taxon>
        <taxon>Tracheophyta</taxon>
        <taxon>Spermatophyta</taxon>
        <taxon>Magnoliopsida</taxon>
        <taxon>eudicotyledons</taxon>
        <taxon>Gunneridae</taxon>
        <taxon>Pentapetalae</taxon>
        <taxon>rosids</taxon>
        <taxon>fabids</taxon>
        <taxon>Cucurbitales</taxon>
        <taxon>Cucurbitaceae</taxon>
        <taxon>Cucurbiteae</taxon>
        <taxon>Cucurbita</taxon>
    </lineage>
</organism>
<dbReference type="SUPFAM" id="SSF118290">
    <property type="entry name" value="WRKY DNA-binding domain"/>
    <property type="match status" value="1"/>
</dbReference>
<dbReference type="InterPro" id="IPR003657">
    <property type="entry name" value="WRKY_dom"/>
</dbReference>
<gene>
    <name evidence="9" type="primary">LOC111436900</name>
</gene>
<accession>A0A6J1EWY4</accession>
<dbReference type="PANTHER" id="PTHR31221">
    <property type="entry name" value="WRKY TRANSCRIPTION FACTOR PROTEIN 1-RELATED"/>
    <property type="match status" value="1"/>
</dbReference>
<evidence type="ECO:0000313" key="8">
    <source>
        <dbReference type="Proteomes" id="UP000504609"/>
    </source>
</evidence>
<dbReference type="GO" id="GO:0043565">
    <property type="term" value="F:sequence-specific DNA binding"/>
    <property type="evidence" value="ECO:0007669"/>
    <property type="project" value="InterPro"/>
</dbReference>
<dbReference type="KEGG" id="cmos:111436900"/>
<dbReference type="FunFam" id="2.20.25.80:FF:000003">
    <property type="entry name" value="WRKY transcription factor 57"/>
    <property type="match status" value="1"/>
</dbReference>
<evidence type="ECO:0000256" key="2">
    <source>
        <dbReference type="ARBA" id="ARBA00023015"/>
    </source>
</evidence>
<name>A0A6J1EWY4_CUCMO</name>
<keyword evidence="2" id="KW-0805">Transcription regulation</keyword>
<evidence type="ECO:0000313" key="9">
    <source>
        <dbReference type="RefSeq" id="XP_022930460.1"/>
    </source>
</evidence>
<evidence type="ECO:0000259" key="7">
    <source>
        <dbReference type="PROSITE" id="PS50811"/>
    </source>
</evidence>
<feature type="region of interest" description="Disordered" evidence="6">
    <location>
        <begin position="35"/>
        <end position="96"/>
    </location>
</feature>
<comment type="subcellular location">
    <subcellularLocation>
        <location evidence="1">Nucleus</location>
    </subcellularLocation>
</comment>
<protein>
    <submittedName>
        <fullName evidence="9">Probable WRKY transcription factor 48</fullName>
    </submittedName>
</protein>
<dbReference type="GO" id="GO:0005634">
    <property type="term" value="C:nucleus"/>
    <property type="evidence" value="ECO:0007669"/>
    <property type="project" value="UniProtKB-SubCell"/>
</dbReference>
<feature type="domain" description="WRKY" evidence="7">
    <location>
        <begin position="100"/>
        <end position="165"/>
    </location>
</feature>
<keyword evidence="3" id="KW-0238">DNA-binding</keyword>
<evidence type="ECO:0000256" key="1">
    <source>
        <dbReference type="ARBA" id="ARBA00004123"/>
    </source>
</evidence>
<proteinExistence type="predicted"/>
<dbReference type="InterPro" id="IPR036576">
    <property type="entry name" value="WRKY_dom_sf"/>
</dbReference>
<dbReference type="Proteomes" id="UP000504609">
    <property type="component" value="Unplaced"/>
</dbReference>
<reference evidence="9" key="1">
    <citation type="submission" date="2025-08" db="UniProtKB">
        <authorList>
            <consortium name="RefSeq"/>
        </authorList>
    </citation>
    <scope>IDENTIFICATION</scope>
    <source>
        <tissue evidence="9">Young leaves</tissue>
    </source>
</reference>
<dbReference type="PANTHER" id="PTHR31221:SF350">
    <property type="entry name" value="WRKY TRANSCRIPTION FACTOR 48-RELATED"/>
    <property type="match status" value="1"/>
</dbReference>
<evidence type="ECO:0000256" key="3">
    <source>
        <dbReference type="ARBA" id="ARBA00023125"/>
    </source>
</evidence>
<keyword evidence="4" id="KW-0804">Transcription</keyword>
<evidence type="ECO:0000256" key="4">
    <source>
        <dbReference type="ARBA" id="ARBA00023163"/>
    </source>
</evidence>